<dbReference type="AlphaFoldDB" id="A0AAW1TMB4"/>
<sequence length="140" mass="16086">MQFNTDQSNNSNSTSYEEFVDNSIQSCETSIKKYKTVVNPKFNKPSWNNACAQALANKKGAYRKYLSELNLENFLSFTCSEARAKLTIKSSKKIFRDNFVTSSIKILRDSAPNQPVVSSDWVMNSSLNWHLLAHTRYIWN</sequence>
<evidence type="ECO:0000313" key="2">
    <source>
        <dbReference type="Proteomes" id="UP001431783"/>
    </source>
</evidence>
<name>A0AAW1TMB4_9CUCU</name>
<gene>
    <name evidence="1" type="ORF">WA026_018740</name>
</gene>
<reference evidence="1 2" key="1">
    <citation type="submission" date="2023-03" db="EMBL/GenBank/DDBJ databases">
        <title>Genome insight into feeding habits of ladybird beetles.</title>
        <authorList>
            <person name="Li H.-S."/>
            <person name="Huang Y.-H."/>
            <person name="Pang H."/>
        </authorList>
    </citation>
    <scope>NUCLEOTIDE SEQUENCE [LARGE SCALE GENOMIC DNA]</scope>
    <source>
        <strain evidence="1">SYSU_2023b</strain>
        <tissue evidence="1">Whole body</tissue>
    </source>
</reference>
<comment type="caution">
    <text evidence="1">The sequence shown here is derived from an EMBL/GenBank/DDBJ whole genome shotgun (WGS) entry which is preliminary data.</text>
</comment>
<proteinExistence type="predicted"/>
<accession>A0AAW1TMB4</accession>
<dbReference type="EMBL" id="JARQZJ010000012">
    <property type="protein sequence ID" value="KAK9872606.1"/>
    <property type="molecule type" value="Genomic_DNA"/>
</dbReference>
<evidence type="ECO:0000313" key="1">
    <source>
        <dbReference type="EMBL" id="KAK9872606.1"/>
    </source>
</evidence>
<dbReference type="Proteomes" id="UP001431783">
    <property type="component" value="Unassembled WGS sequence"/>
</dbReference>
<keyword evidence="2" id="KW-1185">Reference proteome</keyword>
<organism evidence="1 2">
    <name type="scientific">Henosepilachna vigintioctopunctata</name>
    <dbReference type="NCBI Taxonomy" id="420089"/>
    <lineage>
        <taxon>Eukaryota</taxon>
        <taxon>Metazoa</taxon>
        <taxon>Ecdysozoa</taxon>
        <taxon>Arthropoda</taxon>
        <taxon>Hexapoda</taxon>
        <taxon>Insecta</taxon>
        <taxon>Pterygota</taxon>
        <taxon>Neoptera</taxon>
        <taxon>Endopterygota</taxon>
        <taxon>Coleoptera</taxon>
        <taxon>Polyphaga</taxon>
        <taxon>Cucujiformia</taxon>
        <taxon>Coccinelloidea</taxon>
        <taxon>Coccinellidae</taxon>
        <taxon>Epilachninae</taxon>
        <taxon>Epilachnini</taxon>
        <taxon>Henosepilachna</taxon>
    </lineage>
</organism>
<protein>
    <submittedName>
        <fullName evidence="1">Uncharacterized protein</fullName>
    </submittedName>
</protein>